<evidence type="ECO:0000259" key="1">
    <source>
        <dbReference type="PROSITE" id="PS51352"/>
    </source>
</evidence>
<accession>A0A1Y1QP17</accession>
<evidence type="ECO:0000313" key="2">
    <source>
        <dbReference type="EMBL" id="OQX10436.1"/>
    </source>
</evidence>
<protein>
    <submittedName>
        <fullName evidence="2">Thioredoxin family protein</fullName>
    </submittedName>
</protein>
<dbReference type="CDD" id="cd02969">
    <property type="entry name" value="PRX_like1"/>
    <property type="match status" value="1"/>
</dbReference>
<proteinExistence type="predicted"/>
<name>A0A1Y1QP17_9GAMM</name>
<dbReference type="InterPro" id="IPR036249">
    <property type="entry name" value="Thioredoxin-like_sf"/>
</dbReference>
<dbReference type="InterPro" id="IPR013766">
    <property type="entry name" value="Thioredoxin_domain"/>
</dbReference>
<feature type="domain" description="Thioredoxin" evidence="1">
    <location>
        <begin position="9"/>
        <end position="164"/>
    </location>
</feature>
<comment type="caution">
    <text evidence="2">The sequence shown here is derived from an EMBL/GenBank/DDBJ whole genome shotgun (WGS) entry which is preliminary data.</text>
</comment>
<evidence type="ECO:0000313" key="3">
    <source>
        <dbReference type="Proteomes" id="UP000192491"/>
    </source>
</evidence>
<gene>
    <name evidence="2" type="ORF">BWK73_20285</name>
</gene>
<dbReference type="Pfam" id="PF00578">
    <property type="entry name" value="AhpC-TSA"/>
    <property type="match status" value="1"/>
</dbReference>
<reference evidence="2 3" key="1">
    <citation type="submission" date="2017-01" db="EMBL/GenBank/DDBJ databases">
        <title>Novel large sulfur bacteria in the metagenomes of groundwater-fed chemosynthetic microbial mats in the Lake Huron basin.</title>
        <authorList>
            <person name="Sharrar A.M."/>
            <person name="Flood B.E."/>
            <person name="Bailey J.V."/>
            <person name="Jones D.S."/>
            <person name="Biddanda B."/>
            <person name="Ruberg S.A."/>
            <person name="Marcus D.N."/>
            <person name="Dick G.J."/>
        </authorList>
    </citation>
    <scope>NUCLEOTIDE SEQUENCE [LARGE SCALE GENOMIC DNA]</scope>
    <source>
        <strain evidence="2">A8</strain>
    </source>
</reference>
<dbReference type="InterPro" id="IPR000866">
    <property type="entry name" value="AhpC/TSA"/>
</dbReference>
<dbReference type="PANTHER" id="PTHR43640:SF1">
    <property type="entry name" value="THIOREDOXIN-DEPENDENT PEROXIREDOXIN"/>
    <property type="match status" value="1"/>
</dbReference>
<dbReference type="GO" id="GO:0016491">
    <property type="term" value="F:oxidoreductase activity"/>
    <property type="evidence" value="ECO:0007669"/>
    <property type="project" value="InterPro"/>
</dbReference>
<dbReference type="STRING" id="1123401.GCA_000621325_02884"/>
<dbReference type="AlphaFoldDB" id="A0A1Y1QP17"/>
<dbReference type="SUPFAM" id="SSF52833">
    <property type="entry name" value="Thioredoxin-like"/>
    <property type="match status" value="1"/>
</dbReference>
<dbReference type="GO" id="GO:0016209">
    <property type="term" value="F:antioxidant activity"/>
    <property type="evidence" value="ECO:0007669"/>
    <property type="project" value="InterPro"/>
</dbReference>
<organism evidence="2 3">
    <name type="scientific">Thiothrix lacustris</name>
    <dbReference type="NCBI Taxonomy" id="525917"/>
    <lineage>
        <taxon>Bacteria</taxon>
        <taxon>Pseudomonadati</taxon>
        <taxon>Pseudomonadota</taxon>
        <taxon>Gammaproteobacteria</taxon>
        <taxon>Thiotrichales</taxon>
        <taxon>Thiotrichaceae</taxon>
        <taxon>Thiothrix</taxon>
    </lineage>
</organism>
<dbReference type="PROSITE" id="PS51352">
    <property type="entry name" value="THIOREDOXIN_2"/>
    <property type="match status" value="1"/>
</dbReference>
<dbReference type="PANTHER" id="PTHR43640">
    <property type="entry name" value="OS07G0260300 PROTEIN"/>
    <property type="match status" value="1"/>
</dbReference>
<sequence length="193" mass="21572">MARTPSTMLELGTQAPDFALLEPASGNVVAREDFSGKPLLVAFICNHCPYVILIREAFAQLAREYQERGVAIVAINANDVENYPDDSPEKMVEEVQQHGYTFPYLFDETQAVAKAYQAACTPDLYLFDADHKLFYRGQFDDARPSNGVTASGSDLRHALDRLLDNMYPPDEQKASLGCNIKWKAGNEPDYYGH</sequence>
<dbReference type="Gene3D" id="3.40.30.10">
    <property type="entry name" value="Glutaredoxin"/>
    <property type="match status" value="1"/>
</dbReference>
<dbReference type="Proteomes" id="UP000192491">
    <property type="component" value="Unassembled WGS sequence"/>
</dbReference>
<dbReference type="InterPro" id="IPR047262">
    <property type="entry name" value="PRX-like1"/>
</dbReference>
<dbReference type="EMBL" id="MTEJ01000112">
    <property type="protein sequence ID" value="OQX10436.1"/>
    <property type="molecule type" value="Genomic_DNA"/>
</dbReference>